<keyword evidence="1 3" id="KW-0808">Transferase</keyword>
<feature type="compositionally biased region" description="Gly residues" evidence="2">
    <location>
        <begin position="200"/>
        <end position="209"/>
    </location>
</feature>
<dbReference type="InterPro" id="IPR016477">
    <property type="entry name" value="Fructo-/Ketosamine-3-kinase"/>
</dbReference>
<dbReference type="Pfam" id="PF03881">
    <property type="entry name" value="Fructosamin_kin"/>
    <property type="match status" value="1"/>
</dbReference>
<evidence type="ECO:0000256" key="2">
    <source>
        <dbReference type="SAM" id="MobiDB-lite"/>
    </source>
</evidence>
<proteinExistence type="inferred from homology"/>
<dbReference type="RefSeq" id="WP_015884451.1">
    <property type="nucleotide sequence ID" value="NC_012669.1"/>
</dbReference>
<dbReference type="PANTHER" id="PTHR12149">
    <property type="entry name" value="FRUCTOSAMINE 3 KINASE-RELATED PROTEIN"/>
    <property type="match status" value="1"/>
</dbReference>
<accession>C5C574</accession>
<evidence type="ECO:0000256" key="1">
    <source>
        <dbReference type="PIRNR" id="PIRNR006221"/>
    </source>
</evidence>
<reference evidence="3 4" key="1">
    <citation type="journal article" date="2009" name="Stand. Genomic Sci.">
        <title>Complete genome sequence of Beutenbergia cavernae type strain (HKI 0122).</title>
        <authorList>
            <person name="Land M."/>
            <person name="Pukall R."/>
            <person name="Abt B."/>
            <person name="Goker M."/>
            <person name="Rohde M."/>
            <person name="Glavina Del Rio T."/>
            <person name="Tice H."/>
            <person name="Copeland A."/>
            <person name="Cheng J.F."/>
            <person name="Lucas S."/>
            <person name="Chen F."/>
            <person name="Nolan M."/>
            <person name="Bruce D."/>
            <person name="Goodwin L."/>
            <person name="Pitluck S."/>
            <person name="Ivanova N."/>
            <person name="Mavromatis K."/>
            <person name="Ovchinnikova G."/>
            <person name="Pati A."/>
            <person name="Chen A."/>
            <person name="Palaniappan K."/>
            <person name="Hauser L."/>
            <person name="Chang Y.J."/>
            <person name="Jefferies C.C."/>
            <person name="Saunders E."/>
            <person name="Brettin T."/>
            <person name="Detter J.C."/>
            <person name="Han C."/>
            <person name="Chain P."/>
            <person name="Bristow J."/>
            <person name="Eisen J.A."/>
            <person name="Markowitz V."/>
            <person name="Hugenholtz P."/>
            <person name="Kyrpides N.C."/>
            <person name="Klenk H.P."/>
            <person name="Lapidus A."/>
        </authorList>
    </citation>
    <scope>NUCLEOTIDE SEQUENCE [LARGE SCALE GENOMIC DNA]</scope>
    <source>
        <strain evidence="4">ATCC BAA-8 / DSM 12333 / NBRC 16432</strain>
    </source>
</reference>
<dbReference type="Proteomes" id="UP000007962">
    <property type="component" value="Chromosome"/>
</dbReference>
<dbReference type="eggNOG" id="COG3001">
    <property type="taxonomic scope" value="Bacteria"/>
</dbReference>
<evidence type="ECO:0000313" key="3">
    <source>
        <dbReference type="EMBL" id="ACQ82214.1"/>
    </source>
</evidence>
<gene>
    <name evidence="3" type="ordered locus">Bcav_3973</name>
</gene>
<dbReference type="Gene3D" id="3.30.200.20">
    <property type="entry name" value="Phosphorylase Kinase, domain 1"/>
    <property type="match status" value="1"/>
</dbReference>
<evidence type="ECO:0000313" key="4">
    <source>
        <dbReference type="Proteomes" id="UP000007962"/>
    </source>
</evidence>
<comment type="similarity">
    <text evidence="1">Belongs to the fructosamine kinase family.</text>
</comment>
<dbReference type="GO" id="GO:0016301">
    <property type="term" value="F:kinase activity"/>
    <property type="evidence" value="ECO:0007669"/>
    <property type="project" value="UniProtKB-UniRule"/>
</dbReference>
<name>C5C574_BEUC1</name>
<dbReference type="Gene3D" id="1.20.1270.240">
    <property type="match status" value="1"/>
</dbReference>
<dbReference type="PIRSF" id="PIRSF006221">
    <property type="entry name" value="Ketosamine-3-kinase"/>
    <property type="match status" value="1"/>
</dbReference>
<feature type="region of interest" description="Disordered" evidence="2">
    <location>
        <begin position="70"/>
        <end position="97"/>
    </location>
</feature>
<dbReference type="InterPro" id="IPR011009">
    <property type="entry name" value="Kinase-like_dom_sf"/>
</dbReference>
<dbReference type="AlphaFoldDB" id="C5C574"/>
<protein>
    <submittedName>
        <fullName evidence="3">Aminoglycoside phosphotransferase</fullName>
    </submittedName>
</protein>
<sequence>MQTWSKHGPPDALRREAAGLRWLAAAPDGVRVARVRDVRDGRLDLERLPQAQATPGAAEAFGRALARTHAAGAPSWGAPPPGTTGDGTLGAASLPTPAAPPPTWGGFYATYRVLPYLRSAVEHGTIDDAGARVVESCAGRLAAGSLDHAQPELVAALDVPVARLHGDLWSGNVLWSPRLTEARTSRRGANPGTRTSTGGSDLGASGGSDGPEAVLIDPAAHGGHAETDLAMLALFGLPHLDTVLAAYDEASALAPGWRHRVALHQLHPLLVHAALFGGGYGRQAVDAARAYA</sequence>
<dbReference type="Gene3D" id="1.10.510.10">
    <property type="entry name" value="Transferase(Phosphotransferase) domain 1"/>
    <property type="match status" value="1"/>
</dbReference>
<dbReference type="KEGG" id="bcv:Bcav_3973"/>
<keyword evidence="1" id="KW-0418">Kinase</keyword>
<dbReference type="PANTHER" id="PTHR12149:SF8">
    <property type="entry name" value="PROTEIN-RIBULOSAMINE 3-KINASE"/>
    <property type="match status" value="1"/>
</dbReference>
<feature type="region of interest" description="Disordered" evidence="2">
    <location>
        <begin position="182"/>
        <end position="216"/>
    </location>
</feature>
<keyword evidence="4" id="KW-1185">Reference proteome</keyword>
<dbReference type="HOGENOM" id="CLU_036517_0_2_11"/>
<dbReference type="SUPFAM" id="SSF56112">
    <property type="entry name" value="Protein kinase-like (PK-like)"/>
    <property type="match status" value="1"/>
</dbReference>
<organism evidence="3 4">
    <name type="scientific">Beutenbergia cavernae (strain ATCC BAA-8 / DSM 12333 / CCUG 43141 / JCM 11478 / NBRC 16432 / NCIMB 13614 / HKI 0122)</name>
    <dbReference type="NCBI Taxonomy" id="471853"/>
    <lineage>
        <taxon>Bacteria</taxon>
        <taxon>Bacillati</taxon>
        <taxon>Actinomycetota</taxon>
        <taxon>Actinomycetes</taxon>
        <taxon>Micrococcales</taxon>
        <taxon>Beutenbergiaceae</taxon>
        <taxon>Beutenbergia</taxon>
    </lineage>
</organism>
<dbReference type="EMBL" id="CP001618">
    <property type="protein sequence ID" value="ACQ82214.1"/>
    <property type="molecule type" value="Genomic_DNA"/>
</dbReference>
<dbReference type="STRING" id="471853.Bcav_3973"/>